<dbReference type="Pfam" id="PF03413">
    <property type="entry name" value="PepSY"/>
    <property type="match status" value="3"/>
</dbReference>
<evidence type="ECO:0000259" key="1">
    <source>
        <dbReference type="Pfam" id="PF03413"/>
    </source>
</evidence>
<dbReference type="Proteomes" id="UP000321400">
    <property type="component" value="Unassembled WGS sequence"/>
</dbReference>
<comment type="caution">
    <text evidence="2">The sequence shown here is derived from an EMBL/GenBank/DDBJ whole genome shotgun (WGS) entry which is preliminary data.</text>
</comment>
<reference evidence="2 3" key="1">
    <citation type="submission" date="2019-07" db="EMBL/GenBank/DDBJ databases">
        <title>Whole genome shotgun sequence of Halolactibacillus alkaliphilus NBRC 103919.</title>
        <authorList>
            <person name="Hosoyama A."/>
            <person name="Uohara A."/>
            <person name="Ohji S."/>
            <person name="Ichikawa N."/>
        </authorList>
    </citation>
    <scope>NUCLEOTIDE SEQUENCE [LARGE SCALE GENOMIC DNA]</scope>
    <source>
        <strain evidence="2 3">NBRC 103919</strain>
    </source>
</reference>
<dbReference type="STRING" id="442899.SAMN05720591_13212"/>
<evidence type="ECO:0000313" key="3">
    <source>
        <dbReference type="Proteomes" id="UP000321400"/>
    </source>
</evidence>
<evidence type="ECO:0000313" key="2">
    <source>
        <dbReference type="EMBL" id="GEN57622.1"/>
    </source>
</evidence>
<keyword evidence="3" id="KW-1185">Reference proteome</keyword>
<proteinExistence type="predicted"/>
<gene>
    <name evidence="2" type="ORF">HAL01_20860</name>
</gene>
<organism evidence="2 3">
    <name type="scientific">Halolactibacillus alkaliphilus</name>
    <dbReference type="NCBI Taxonomy" id="442899"/>
    <lineage>
        <taxon>Bacteria</taxon>
        <taxon>Bacillati</taxon>
        <taxon>Bacillota</taxon>
        <taxon>Bacilli</taxon>
        <taxon>Bacillales</taxon>
        <taxon>Bacillaceae</taxon>
        <taxon>Halolactibacillus</taxon>
    </lineage>
</organism>
<feature type="domain" description="PepSY" evidence="1">
    <location>
        <begin position="269"/>
        <end position="325"/>
    </location>
</feature>
<sequence>MKSTVIKVLASLFGGLTVFLISAYVFQYAMGTAEAKMSIEEAQALASEQFPGTVTEVAYENGKYEIEIETDLQSFDLVIDATTGEILYLEEKDQKTAQLTDDAGDDVNSDVPINNSEKLVGEKATQQTTELLPEVKDASNASAQANNDEFSPDMQVNDDTKIKADIQETNKPDAIQNDAASDVAKEVVSNTPAVMINRAQARQIARDKTNNAKVKDIELETDDDVTYYSIELENDTHEFEVEIDAYTGRLIVLEMEKIDENKRTKEVILSREAIIQLINKEYQGYRIVKIELEDDDGRNIYEVELKSNKYEIELEIEAMTGKVLSFDKELDG</sequence>
<protein>
    <recommendedName>
        <fullName evidence="1">PepSY domain-containing protein</fullName>
    </recommendedName>
</protein>
<dbReference type="InterPro" id="IPR025711">
    <property type="entry name" value="PepSY"/>
</dbReference>
<dbReference type="EMBL" id="BJYE01000034">
    <property type="protein sequence ID" value="GEN57622.1"/>
    <property type="molecule type" value="Genomic_DNA"/>
</dbReference>
<dbReference type="OrthoDB" id="5361545at2"/>
<accession>A0A511X3U4</accession>
<feature type="domain" description="PepSY" evidence="1">
    <location>
        <begin position="196"/>
        <end position="251"/>
    </location>
</feature>
<dbReference type="AlphaFoldDB" id="A0A511X3U4"/>
<name>A0A511X3U4_9BACI</name>
<dbReference type="Gene3D" id="3.10.450.40">
    <property type="match status" value="3"/>
</dbReference>
<dbReference type="RefSeq" id="WP_089803214.1">
    <property type="nucleotide sequence ID" value="NZ_BJYE01000034.1"/>
</dbReference>
<dbReference type="SUPFAM" id="SSF160574">
    <property type="entry name" value="BT0923-like"/>
    <property type="match status" value="1"/>
</dbReference>
<feature type="domain" description="PepSY" evidence="1">
    <location>
        <begin position="36"/>
        <end position="88"/>
    </location>
</feature>